<dbReference type="HOGENOM" id="CLU_3358525_0_0_5"/>
<name>F7X6Y0_SINMM</name>
<protein>
    <submittedName>
        <fullName evidence="1">Uncharacterized protein</fullName>
    </submittedName>
</protein>
<dbReference type="EMBL" id="CP001830">
    <property type="protein sequence ID" value="AEH80015.1"/>
    <property type="molecule type" value="Genomic_DNA"/>
</dbReference>
<gene>
    <name evidence="1" type="ordered locus">SM11_chr2768</name>
</gene>
<dbReference type="Proteomes" id="UP000009045">
    <property type="component" value="Chromosome"/>
</dbReference>
<sequence length="36" mass="3896">MEAAETIACECARAVDAARVEIFRESKKPGRYGPGL</sequence>
<evidence type="ECO:0000313" key="2">
    <source>
        <dbReference type="Proteomes" id="UP000009045"/>
    </source>
</evidence>
<organism evidence="1 2">
    <name type="scientific">Sinorhizobium meliloti (strain SM11)</name>
    <dbReference type="NCBI Taxonomy" id="707241"/>
    <lineage>
        <taxon>Bacteria</taxon>
        <taxon>Pseudomonadati</taxon>
        <taxon>Pseudomonadota</taxon>
        <taxon>Alphaproteobacteria</taxon>
        <taxon>Hyphomicrobiales</taxon>
        <taxon>Rhizobiaceae</taxon>
        <taxon>Sinorhizobium/Ensifer group</taxon>
        <taxon>Sinorhizobium</taxon>
    </lineage>
</organism>
<dbReference type="KEGG" id="smx:SM11_chr2768"/>
<reference evidence="1 2" key="1">
    <citation type="journal article" date="2011" name="J. Biotechnol.">
        <title>The complete genome sequence of the dominant Sinorhizobium meliloti field isolate SM11 extends the S. meliloti pan-genome.</title>
        <authorList>
            <person name="Schneiker-Bekel S."/>
            <person name="Wibberg D."/>
            <person name="Bekel T."/>
            <person name="Blom J."/>
            <person name="Linke B."/>
            <person name="Neuweger H."/>
            <person name="Stiens M."/>
            <person name="Vorholter F.J."/>
            <person name="Weidner S."/>
            <person name="Goesmann A."/>
            <person name="Puhler A."/>
            <person name="Schluter A."/>
        </authorList>
    </citation>
    <scope>NUCLEOTIDE SEQUENCE [LARGE SCALE GENOMIC DNA]</scope>
    <source>
        <strain evidence="1 2">SM11</strain>
    </source>
</reference>
<evidence type="ECO:0000313" key="1">
    <source>
        <dbReference type="EMBL" id="AEH80015.1"/>
    </source>
</evidence>
<proteinExistence type="predicted"/>
<dbReference type="AlphaFoldDB" id="F7X6Y0"/>
<accession>F7X6Y0</accession>